<sequence length="97" mass="10534">MQSLSSGELRTMAKQRQVSCEQLSKATSEGDKFAEVPVCQMEYHDKQAKSDYQTKLAPIAMAEKEIALEEKKLDSLVAKKAKGDGASKGDPQEAVTG</sequence>
<organism evidence="1 2">
    <name type="scientific">Pleurodeles waltl</name>
    <name type="common">Iberian ribbed newt</name>
    <dbReference type="NCBI Taxonomy" id="8319"/>
    <lineage>
        <taxon>Eukaryota</taxon>
        <taxon>Metazoa</taxon>
        <taxon>Chordata</taxon>
        <taxon>Craniata</taxon>
        <taxon>Vertebrata</taxon>
        <taxon>Euteleostomi</taxon>
        <taxon>Amphibia</taxon>
        <taxon>Batrachia</taxon>
        <taxon>Caudata</taxon>
        <taxon>Salamandroidea</taxon>
        <taxon>Salamandridae</taxon>
        <taxon>Pleurodelinae</taxon>
        <taxon>Pleurodeles</taxon>
    </lineage>
</organism>
<comment type="caution">
    <text evidence="1">The sequence shown here is derived from an EMBL/GenBank/DDBJ whole genome shotgun (WGS) entry which is preliminary data.</text>
</comment>
<dbReference type="AlphaFoldDB" id="A0AAV7SLI7"/>
<evidence type="ECO:0000313" key="2">
    <source>
        <dbReference type="Proteomes" id="UP001066276"/>
    </source>
</evidence>
<dbReference type="Proteomes" id="UP001066276">
    <property type="component" value="Chromosome 4_2"/>
</dbReference>
<protein>
    <submittedName>
        <fullName evidence="1">Uncharacterized protein</fullName>
    </submittedName>
</protein>
<gene>
    <name evidence="1" type="ORF">NDU88_005392</name>
</gene>
<evidence type="ECO:0000313" key="1">
    <source>
        <dbReference type="EMBL" id="KAJ1164962.1"/>
    </source>
</evidence>
<reference evidence="1" key="1">
    <citation type="journal article" date="2022" name="bioRxiv">
        <title>Sequencing and chromosome-scale assembly of the giantPleurodeles waltlgenome.</title>
        <authorList>
            <person name="Brown T."/>
            <person name="Elewa A."/>
            <person name="Iarovenko S."/>
            <person name="Subramanian E."/>
            <person name="Araus A.J."/>
            <person name="Petzold A."/>
            <person name="Susuki M."/>
            <person name="Suzuki K.-i.T."/>
            <person name="Hayashi T."/>
            <person name="Toyoda A."/>
            <person name="Oliveira C."/>
            <person name="Osipova E."/>
            <person name="Leigh N.D."/>
            <person name="Simon A."/>
            <person name="Yun M.H."/>
        </authorList>
    </citation>
    <scope>NUCLEOTIDE SEQUENCE</scope>
    <source>
        <strain evidence="1">20211129_DDA</strain>
        <tissue evidence="1">Liver</tissue>
    </source>
</reference>
<name>A0AAV7SLI7_PLEWA</name>
<dbReference type="EMBL" id="JANPWB010000008">
    <property type="protein sequence ID" value="KAJ1164962.1"/>
    <property type="molecule type" value="Genomic_DNA"/>
</dbReference>
<keyword evidence="2" id="KW-1185">Reference proteome</keyword>
<accession>A0AAV7SLI7</accession>
<proteinExistence type="predicted"/>